<dbReference type="KEGG" id="tos:Theos_2544"/>
<name>K7QX27_THEOS</name>
<gene>
    <name evidence="1" type="ORF">Theos_2544</name>
</gene>
<keyword evidence="1" id="KW-0614">Plasmid</keyword>
<dbReference type="OrthoDB" id="32883at2"/>
<sequence length="86" mass="9616">MILTFGGARKRYVYQGEGLGSWIALEYPTGRALAWWEGEEGEREEIGDFPTLEAAYEAIEAHFARKVAELVLPEEDPDAGDLDPPF</sequence>
<dbReference type="HOGENOM" id="CLU_2496867_0_0_0"/>
<dbReference type="AlphaFoldDB" id="K7QX27"/>
<dbReference type="EMBL" id="CP003251">
    <property type="protein sequence ID" value="AFV77516.1"/>
    <property type="molecule type" value="Genomic_DNA"/>
</dbReference>
<accession>K7QX27</accession>
<keyword evidence="2" id="KW-1185">Reference proteome</keyword>
<dbReference type="PATRIC" id="fig|751945.3.peg.2486"/>
<protein>
    <submittedName>
        <fullName evidence="1">Uncharacterized protein</fullName>
    </submittedName>
</protein>
<evidence type="ECO:0000313" key="1">
    <source>
        <dbReference type="EMBL" id="AFV77516.1"/>
    </source>
</evidence>
<reference evidence="1 2" key="1">
    <citation type="journal article" date="2013" name="Genome Announc.">
        <title>Whole Genome Sequencing of Thermus oshimai JL-2 and Thermus thermophilus JL-18, Incomplete Denitrifiers from the United States Great Basin.</title>
        <authorList>
            <person name="Murugapiran S.K."/>
            <person name="Huntemann M."/>
            <person name="Wei C.L."/>
            <person name="Han J."/>
            <person name="Detter J.C."/>
            <person name="Han C.S."/>
            <person name="Erkkila T.H."/>
            <person name="Teshima H."/>
            <person name="Chen A."/>
            <person name="Kyrpides N."/>
            <person name="Mavrommatis K."/>
            <person name="Markowitz V."/>
            <person name="Szeto E."/>
            <person name="Ivanova N."/>
            <person name="Pagani I."/>
            <person name="Lam J."/>
            <person name="McDonald A.I."/>
            <person name="Dodsworth J.A."/>
            <person name="Pati A."/>
            <person name="Goodwin L."/>
            <person name="Peters L."/>
            <person name="Pitluck S."/>
            <person name="Woyke T."/>
            <person name="Hedlund B.P."/>
        </authorList>
    </citation>
    <scope>NUCLEOTIDE SEQUENCE</scope>
    <source>
        <strain evidence="1 2">JL-2</strain>
        <plasmid evidence="1">pTHEOS02</plasmid>
    </source>
</reference>
<organism evidence="1 2">
    <name type="scientific">Thermus oshimai JL-2</name>
    <dbReference type="NCBI Taxonomy" id="751945"/>
    <lineage>
        <taxon>Bacteria</taxon>
        <taxon>Thermotogati</taxon>
        <taxon>Deinococcota</taxon>
        <taxon>Deinococci</taxon>
        <taxon>Thermales</taxon>
        <taxon>Thermaceae</taxon>
        <taxon>Thermus</taxon>
    </lineage>
</organism>
<geneLocation type="plasmid" evidence="1 2">
    <name>pTHEOS02</name>
</geneLocation>
<evidence type="ECO:0000313" key="2">
    <source>
        <dbReference type="Proteomes" id="UP000000211"/>
    </source>
</evidence>
<dbReference type="Proteomes" id="UP000000211">
    <property type="component" value="Plasmid pTHEOS02"/>
</dbReference>
<proteinExistence type="predicted"/>
<dbReference type="RefSeq" id="WP_015065492.1">
    <property type="nucleotide sequence ID" value="NC_019388.1"/>
</dbReference>